<evidence type="ECO:0000313" key="2">
    <source>
        <dbReference type="EMBL" id="BBJ03979.1"/>
    </source>
</evidence>
<reference evidence="2" key="1">
    <citation type="submission" date="2019-03" db="EMBL/GenBank/DDBJ databases">
        <title>Whole genome analysis of nitrate-reducing bacteria Marinobacter hydrocarbonoclasticus YB03.</title>
        <authorList>
            <person name="Azam A.H."/>
            <person name="Yuk S.R."/>
            <person name="Kamarisima K."/>
            <person name="Miyanaga K."/>
            <person name="Tanji Y."/>
        </authorList>
    </citation>
    <scope>NUCLEOTIDE SEQUENCE</scope>
    <source>
        <strain evidence="2">YB03</strain>
    </source>
</reference>
<feature type="region of interest" description="Disordered" evidence="1">
    <location>
        <begin position="60"/>
        <end position="91"/>
    </location>
</feature>
<organism evidence="2">
    <name type="scientific">Marinobacter nauticus</name>
    <name type="common">Marinobacter hydrocarbonoclasticus</name>
    <name type="synonym">Marinobacter aquaeolei</name>
    <dbReference type="NCBI Taxonomy" id="2743"/>
    <lineage>
        <taxon>Bacteria</taxon>
        <taxon>Pseudomonadati</taxon>
        <taxon>Pseudomonadota</taxon>
        <taxon>Gammaproteobacteria</taxon>
        <taxon>Pseudomonadales</taxon>
        <taxon>Marinobacteraceae</taxon>
        <taxon>Marinobacter</taxon>
    </lineage>
</organism>
<evidence type="ECO:0000256" key="1">
    <source>
        <dbReference type="SAM" id="MobiDB-lite"/>
    </source>
</evidence>
<feature type="region of interest" description="Disordered" evidence="1">
    <location>
        <begin position="1"/>
        <end position="29"/>
    </location>
</feature>
<accession>A0A455W443</accession>
<proteinExistence type="predicted"/>
<protein>
    <submittedName>
        <fullName evidence="2">Uncharacterized protein</fullName>
    </submittedName>
</protein>
<dbReference type="EMBL" id="AP019537">
    <property type="protein sequence ID" value="BBJ03979.1"/>
    <property type="molecule type" value="Genomic_DNA"/>
</dbReference>
<sequence>MDQDQSQIPETEQDRKNRRFAVSANRGSASHRVRYVETGGAAVDTEECTFCQAVPDLGHAGGIRATQVPGRSDTSECSGNEAQKGDADSAQ</sequence>
<dbReference type="AlphaFoldDB" id="A0A455W443"/>
<gene>
    <name evidence="2" type="ORF">YBY_18280</name>
</gene>
<name>A0A455W443_MARNT</name>
<feature type="compositionally biased region" description="Polar residues" evidence="1">
    <location>
        <begin position="1"/>
        <end position="10"/>
    </location>
</feature>